<dbReference type="InterPro" id="IPR036875">
    <property type="entry name" value="Znf_CCHC_sf"/>
</dbReference>
<feature type="domain" description="CCHC-type" evidence="3">
    <location>
        <begin position="102"/>
        <end position="118"/>
    </location>
</feature>
<protein>
    <recommendedName>
        <fullName evidence="3">CCHC-type domain-containing protein</fullName>
    </recommendedName>
</protein>
<sequence length="192" mass="21729">MSAMYAESKDTRLPETVVSDWYYIEKWKLCYSYLIFPVNGMELWDKHSNVVVMTPPDRIMPGRPKKNDRIRDPSEKDGCEPSQPQDKISEPEETPLEKIVVKCSNCGAPGHNKRTCKKAPVNPPNPPKPPLEFPSFHANIIMTCSNCRQTGHNKQKCKLPSVPKPPNMPQGRPSKKPKKSSPSTENDQTEKS</sequence>
<feature type="compositionally biased region" description="Basic and acidic residues" evidence="2">
    <location>
        <begin position="65"/>
        <end position="79"/>
    </location>
</feature>
<evidence type="ECO:0000313" key="5">
    <source>
        <dbReference type="Proteomes" id="UP000032141"/>
    </source>
</evidence>
<organism evidence="4 5">
    <name type="scientific">Brassica oleracea var. oleracea</name>
    <dbReference type="NCBI Taxonomy" id="109376"/>
    <lineage>
        <taxon>Eukaryota</taxon>
        <taxon>Viridiplantae</taxon>
        <taxon>Streptophyta</taxon>
        <taxon>Embryophyta</taxon>
        <taxon>Tracheophyta</taxon>
        <taxon>Spermatophyta</taxon>
        <taxon>Magnoliopsida</taxon>
        <taxon>eudicotyledons</taxon>
        <taxon>Gunneridae</taxon>
        <taxon>Pentapetalae</taxon>
        <taxon>rosids</taxon>
        <taxon>malvids</taxon>
        <taxon>Brassicales</taxon>
        <taxon>Brassicaceae</taxon>
        <taxon>Brassiceae</taxon>
        <taxon>Brassica</taxon>
    </lineage>
</organism>
<evidence type="ECO:0000256" key="1">
    <source>
        <dbReference type="PROSITE-ProRule" id="PRU00047"/>
    </source>
</evidence>
<dbReference type="HOGENOM" id="CLU_096629_0_0_1"/>
<dbReference type="SUPFAM" id="SSF57756">
    <property type="entry name" value="Retrovirus zinc finger-like domains"/>
    <property type="match status" value="1"/>
</dbReference>
<dbReference type="Gene3D" id="4.10.60.10">
    <property type="entry name" value="Zinc finger, CCHC-type"/>
    <property type="match status" value="1"/>
</dbReference>
<feature type="region of interest" description="Disordered" evidence="2">
    <location>
        <begin position="150"/>
        <end position="192"/>
    </location>
</feature>
<dbReference type="GO" id="GO:0003676">
    <property type="term" value="F:nucleic acid binding"/>
    <property type="evidence" value="ECO:0007669"/>
    <property type="project" value="InterPro"/>
</dbReference>
<dbReference type="AlphaFoldDB" id="A0A0D3BLJ7"/>
<dbReference type="EnsemblPlants" id="Bo3g169410.1">
    <property type="protein sequence ID" value="Bo3g169410.1"/>
    <property type="gene ID" value="Bo3g169410"/>
</dbReference>
<name>A0A0D3BLJ7_BRAOL</name>
<evidence type="ECO:0000313" key="4">
    <source>
        <dbReference type="EnsemblPlants" id="Bo3g169410.1"/>
    </source>
</evidence>
<keyword evidence="1" id="KW-0863">Zinc-finger</keyword>
<dbReference type="OMA" id="FHANIIM"/>
<dbReference type="Proteomes" id="UP000032141">
    <property type="component" value="Chromosome C3"/>
</dbReference>
<evidence type="ECO:0000259" key="3">
    <source>
        <dbReference type="PROSITE" id="PS50158"/>
    </source>
</evidence>
<feature type="region of interest" description="Disordered" evidence="2">
    <location>
        <begin position="55"/>
        <end position="94"/>
    </location>
</feature>
<feature type="compositionally biased region" description="Pro residues" evidence="2">
    <location>
        <begin position="121"/>
        <end position="132"/>
    </location>
</feature>
<accession>A0A0D3BLJ7</accession>
<dbReference type="Gramene" id="Bo3g169410.1">
    <property type="protein sequence ID" value="Bo3g169410.1"/>
    <property type="gene ID" value="Bo3g169410"/>
</dbReference>
<proteinExistence type="predicted"/>
<feature type="region of interest" description="Disordered" evidence="2">
    <location>
        <begin position="112"/>
        <end position="134"/>
    </location>
</feature>
<reference evidence="4" key="2">
    <citation type="submission" date="2015-03" db="UniProtKB">
        <authorList>
            <consortium name="EnsemblPlants"/>
        </authorList>
    </citation>
    <scope>IDENTIFICATION</scope>
</reference>
<reference evidence="4 5" key="1">
    <citation type="journal article" date="2014" name="Genome Biol.">
        <title>Transcriptome and methylome profiling reveals relics of genome dominance in the mesopolyploid Brassica oleracea.</title>
        <authorList>
            <person name="Parkin I.A."/>
            <person name="Koh C."/>
            <person name="Tang H."/>
            <person name="Robinson S.J."/>
            <person name="Kagale S."/>
            <person name="Clarke W.E."/>
            <person name="Town C.D."/>
            <person name="Nixon J."/>
            <person name="Krishnakumar V."/>
            <person name="Bidwell S.L."/>
            <person name="Denoeud F."/>
            <person name="Belcram H."/>
            <person name="Links M.G."/>
            <person name="Just J."/>
            <person name="Clarke C."/>
            <person name="Bender T."/>
            <person name="Huebert T."/>
            <person name="Mason A.S."/>
            <person name="Pires J.C."/>
            <person name="Barker G."/>
            <person name="Moore J."/>
            <person name="Walley P.G."/>
            <person name="Manoli S."/>
            <person name="Batley J."/>
            <person name="Edwards D."/>
            <person name="Nelson M.N."/>
            <person name="Wang X."/>
            <person name="Paterson A.H."/>
            <person name="King G."/>
            <person name="Bancroft I."/>
            <person name="Chalhoub B."/>
            <person name="Sharpe A.G."/>
        </authorList>
    </citation>
    <scope>NUCLEOTIDE SEQUENCE</scope>
    <source>
        <strain evidence="4 5">cv. TO1000</strain>
    </source>
</reference>
<dbReference type="PROSITE" id="PS50158">
    <property type="entry name" value="ZF_CCHC"/>
    <property type="match status" value="1"/>
</dbReference>
<dbReference type="SMART" id="SM00343">
    <property type="entry name" value="ZnF_C2HC"/>
    <property type="match status" value="2"/>
</dbReference>
<keyword evidence="5" id="KW-1185">Reference proteome</keyword>
<evidence type="ECO:0000256" key="2">
    <source>
        <dbReference type="SAM" id="MobiDB-lite"/>
    </source>
</evidence>
<dbReference type="GO" id="GO:0008270">
    <property type="term" value="F:zinc ion binding"/>
    <property type="evidence" value="ECO:0007669"/>
    <property type="project" value="UniProtKB-KW"/>
</dbReference>
<keyword evidence="1" id="KW-0479">Metal-binding</keyword>
<dbReference type="InterPro" id="IPR001878">
    <property type="entry name" value="Znf_CCHC"/>
</dbReference>
<keyword evidence="1" id="KW-0862">Zinc</keyword>